<feature type="domain" description="Brix" evidence="2">
    <location>
        <begin position="27"/>
        <end position="333"/>
    </location>
</feature>
<feature type="region of interest" description="Disordered" evidence="1">
    <location>
        <begin position="221"/>
        <end position="244"/>
    </location>
</feature>
<dbReference type="GO" id="GO:0006364">
    <property type="term" value="P:rRNA processing"/>
    <property type="evidence" value="ECO:0007669"/>
    <property type="project" value="InterPro"/>
</dbReference>
<dbReference type="Pfam" id="PF04427">
    <property type="entry name" value="Brix"/>
    <property type="match status" value="1"/>
</dbReference>
<feature type="compositionally biased region" description="Low complexity" evidence="1">
    <location>
        <begin position="222"/>
        <end position="234"/>
    </location>
</feature>
<feature type="compositionally biased region" description="Acidic residues" evidence="1">
    <location>
        <begin position="391"/>
        <end position="415"/>
    </location>
</feature>
<keyword evidence="4" id="KW-1185">Reference proteome</keyword>
<dbReference type="SMART" id="SM00879">
    <property type="entry name" value="Brix"/>
    <property type="match status" value="1"/>
</dbReference>
<accession>A0AAF0EDG4</accession>
<dbReference type="GO" id="GO:0019843">
    <property type="term" value="F:rRNA binding"/>
    <property type="evidence" value="ECO:0007669"/>
    <property type="project" value="InterPro"/>
</dbReference>
<dbReference type="AlphaFoldDB" id="A0AAF0EDG4"/>
<protein>
    <recommendedName>
        <fullName evidence="2">Brix domain-containing protein</fullName>
    </recommendedName>
</protein>
<sequence>MAKRRRKTRTHTKGQPISNTTADSRAPKSFVIRGGKVGKSVSALVRDVRRIMEPNTASRLQERERNKLRDYLTMAGPLGVSHMLIFNQTDAGINMRVLRCPRGPTVTFRVTKYALASDIMHSSRRPMAPGSEFTTPPLVRCVLLTQLVLNNFGGDDKHLKLLVSVFQNMFPPLHVHSMRLSQVRRVVLLNYHAETKTIDWRHYLISVRPVGVSRSVRRVIEGSTRPSSASSGSVTGHGGEHRRHGRALVNLGHATDIAEYVMRGSAAMGGEDTDTSEAESEAEDMADPQNAVELAQKYLGRGNVAHAQRAVRLREIGPRMELRLVKIEEGLNGSTVLYHDYVHKTAAQVAQQSREIVEKQRLASERRAEQERNVERKKQAKAQRQVAFQDDAQEEEDGAWDDEAEANDDDEEFAYEDAAAGAPADSQAVAQDVLGSDEELFDEEDEEEEEDDDEEDSDLEPIPLGETEYDVVSSGAPRASRGPKRRR</sequence>
<evidence type="ECO:0000313" key="3">
    <source>
        <dbReference type="EMBL" id="WFD23580.1"/>
    </source>
</evidence>
<dbReference type="EMBL" id="CP119903">
    <property type="protein sequence ID" value="WFD23580.1"/>
    <property type="molecule type" value="Genomic_DNA"/>
</dbReference>
<dbReference type="PANTHER" id="PTHR12661:SF5">
    <property type="entry name" value="SUPPRESSOR OF SWI4 1 HOMOLOG"/>
    <property type="match status" value="1"/>
</dbReference>
<evidence type="ECO:0000313" key="4">
    <source>
        <dbReference type="Proteomes" id="UP001214415"/>
    </source>
</evidence>
<dbReference type="InterPro" id="IPR007109">
    <property type="entry name" value="Brix"/>
</dbReference>
<proteinExistence type="predicted"/>
<gene>
    <name evidence="3" type="ORF">MEQU1_002274</name>
</gene>
<dbReference type="PANTHER" id="PTHR12661">
    <property type="entry name" value="PETER PAN-RELATED"/>
    <property type="match status" value="1"/>
</dbReference>
<feature type="region of interest" description="Disordered" evidence="1">
    <location>
        <begin position="267"/>
        <end position="287"/>
    </location>
</feature>
<feature type="compositionally biased region" description="Basic and acidic residues" evidence="1">
    <location>
        <begin position="362"/>
        <end position="377"/>
    </location>
</feature>
<feature type="compositionally biased region" description="Basic residues" evidence="1">
    <location>
        <begin position="1"/>
        <end position="12"/>
    </location>
</feature>
<evidence type="ECO:0000256" key="1">
    <source>
        <dbReference type="SAM" id="MobiDB-lite"/>
    </source>
</evidence>
<organism evidence="3 4">
    <name type="scientific">Malassezia equina</name>
    <dbReference type="NCBI Taxonomy" id="1381935"/>
    <lineage>
        <taxon>Eukaryota</taxon>
        <taxon>Fungi</taxon>
        <taxon>Dikarya</taxon>
        <taxon>Basidiomycota</taxon>
        <taxon>Ustilaginomycotina</taxon>
        <taxon>Malasseziomycetes</taxon>
        <taxon>Malasseziales</taxon>
        <taxon>Malasseziaceae</taxon>
        <taxon>Malassezia</taxon>
    </lineage>
</organism>
<reference evidence="3" key="1">
    <citation type="submission" date="2023-03" db="EMBL/GenBank/DDBJ databases">
        <title>Mating type loci evolution in Malassezia.</title>
        <authorList>
            <person name="Coelho M.A."/>
        </authorList>
    </citation>
    <scope>NUCLEOTIDE SEQUENCE</scope>
    <source>
        <strain evidence="3">CBS 12830</strain>
    </source>
</reference>
<dbReference type="GO" id="GO:0030687">
    <property type="term" value="C:preribosome, large subunit precursor"/>
    <property type="evidence" value="ECO:0007669"/>
    <property type="project" value="TreeGrafter"/>
</dbReference>
<feature type="compositionally biased region" description="Acidic residues" evidence="1">
    <location>
        <begin position="435"/>
        <end position="459"/>
    </location>
</feature>
<dbReference type="InterPro" id="IPR045112">
    <property type="entry name" value="PPAN-like"/>
</dbReference>
<name>A0AAF0EDG4_9BASI</name>
<dbReference type="PROSITE" id="PS50833">
    <property type="entry name" value="BRIX"/>
    <property type="match status" value="1"/>
</dbReference>
<feature type="region of interest" description="Disordered" evidence="1">
    <location>
        <begin position="1"/>
        <end position="26"/>
    </location>
</feature>
<dbReference type="GO" id="GO:0000027">
    <property type="term" value="P:ribosomal large subunit assembly"/>
    <property type="evidence" value="ECO:0007669"/>
    <property type="project" value="TreeGrafter"/>
</dbReference>
<evidence type="ECO:0000259" key="2">
    <source>
        <dbReference type="PROSITE" id="PS50833"/>
    </source>
</evidence>
<feature type="region of interest" description="Disordered" evidence="1">
    <location>
        <begin position="362"/>
        <end position="487"/>
    </location>
</feature>
<feature type="compositionally biased region" description="Acidic residues" evidence="1">
    <location>
        <begin position="271"/>
        <end position="286"/>
    </location>
</feature>
<feature type="compositionally biased region" description="Low complexity" evidence="1">
    <location>
        <begin position="416"/>
        <end position="431"/>
    </location>
</feature>
<dbReference type="Proteomes" id="UP001214415">
    <property type="component" value="Chromosome 4"/>
</dbReference>